<organism evidence="2 3">
    <name type="scientific">Haloferula helveola</name>
    <dbReference type="NCBI Taxonomy" id="490095"/>
    <lineage>
        <taxon>Bacteria</taxon>
        <taxon>Pseudomonadati</taxon>
        <taxon>Verrucomicrobiota</taxon>
        <taxon>Verrucomicrobiia</taxon>
        <taxon>Verrucomicrobiales</taxon>
        <taxon>Verrucomicrobiaceae</taxon>
        <taxon>Haloferula</taxon>
    </lineage>
</organism>
<keyword evidence="3" id="KW-1185">Reference proteome</keyword>
<sequence>MHQHSKLARIAAIGAGFVLPAIAAKLARSSAGQVYRVATKSDPPRNPASRDVKWSEALTWTIAAGIVGAVARLATRRSLPYIGLPAEGLDMEEEVDDLD</sequence>
<proteinExistence type="predicted"/>
<evidence type="ECO:0008006" key="4">
    <source>
        <dbReference type="Google" id="ProtNLM"/>
    </source>
</evidence>
<reference evidence="2 3" key="1">
    <citation type="submission" date="2021-06" db="EMBL/GenBank/DDBJ databases">
        <title>Complete genome of Haloferula helveola possessing various polysaccharide degrading enzymes.</title>
        <authorList>
            <person name="Takami H."/>
            <person name="Huang C."/>
            <person name="Hamasaki K."/>
        </authorList>
    </citation>
    <scope>NUCLEOTIDE SEQUENCE [LARGE SCALE GENOMIC DNA]</scope>
    <source>
        <strain evidence="2 3">CN-1</strain>
    </source>
</reference>
<protein>
    <recommendedName>
        <fullName evidence="4">DUF4235 domain-containing protein</fullName>
    </recommendedName>
</protein>
<accession>A0ABN6H3M4</accession>
<dbReference type="Pfam" id="PF14019">
    <property type="entry name" value="DUF4235"/>
    <property type="match status" value="1"/>
</dbReference>
<dbReference type="RefSeq" id="WP_338688990.1">
    <property type="nucleotide sequence ID" value="NZ_AP024702.1"/>
</dbReference>
<evidence type="ECO:0000313" key="2">
    <source>
        <dbReference type="EMBL" id="BCX47004.1"/>
    </source>
</evidence>
<keyword evidence="1" id="KW-0812">Transmembrane</keyword>
<dbReference type="InterPro" id="IPR025329">
    <property type="entry name" value="DUF4235"/>
</dbReference>
<evidence type="ECO:0000313" key="3">
    <source>
        <dbReference type="Proteomes" id="UP001374893"/>
    </source>
</evidence>
<dbReference type="EMBL" id="AP024702">
    <property type="protein sequence ID" value="BCX47004.1"/>
    <property type="molecule type" value="Genomic_DNA"/>
</dbReference>
<dbReference type="Proteomes" id="UP001374893">
    <property type="component" value="Chromosome"/>
</dbReference>
<feature type="transmembrane region" description="Helical" evidence="1">
    <location>
        <begin position="57"/>
        <end position="75"/>
    </location>
</feature>
<keyword evidence="1" id="KW-0472">Membrane</keyword>
<name>A0ABN6H3M4_9BACT</name>
<keyword evidence="1" id="KW-1133">Transmembrane helix</keyword>
<evidence type="ECO:0000256" key="1">
    <source>
        <dbReference type="SAM" id="Phobius"/>
    </source>
</evidence>
<gene>
    <name evidence="2" type="ORF">HAHE_09120</name>
</gene>